<dbReference type="EMBL" id="AP028909">
    <property type="protein sequence ID" value="BES89258.1"/>
    <property type="molecule type" value="Genomic_DNA"/>
</dbReference>
<feature type="compositionally biased region" description="Polar residues" evidence="13">
    <location>
        <begin position="879"/>
        <end position="898"/>
    </location>
</feature>
<evidence type="ECO:0000256" key="8">
    <source>
        <dbReference type="ARBA" id="ARBA00022794"/>
    </source>
</evidence>
<evidence type="ECO:0000256" key="7">
    <source>
        <dbReference type="ARBA" id="ARBA00022737"/>
    </source>
</evidence>
<evidence type="ECO:0000256" key="6">
    <source>
        <dbReference type="ARBA" id="ARBA00022574"/>
    </source>
</evidence>
<evidence type="ECO:0000313" key="14">
    <source>
        <dbReference type="EMBL" id="BES89258.1"/>
    </source>
</evidence>
<dbReference type="InterPro" id="IPR024511">
    <property type="entry name" value="Frtz"/>
</dbReference>
<protein>
    <submittedName>
        <fullName evidence="14">WD repeat-containing and planar cell polarity effector protein</fullName>
    </submittedName>
</protein>
<evidence type="ECO:0000256" key="5">
    <source>
        <dbReference type="ARBA" id="ARBA00022490"/>
    </source>
</evidence>
<keyword evidence="6" id="KW-0853">WD repeat</keyword>
<feature type="compositionally biased region" description="Low complexity" evidence="13">
    <location>
        <begin position="609"/>
        <end position="625"/>
    </location>
</feature>
<gene>
    <name evidence="14" type="ORF">NTJ_02065</name>
</gene>
<evidence type="ECO:0000256" key="13">
    <source>
        <dbReference type="SAM" id="MobiDB-lite"/>
    </source>
</evidence>
<feature type="region of interest" description="Disordered" evidence="13">
    <location>
        <begin position="861"/>
        <end position="899"/>
    </location>
</feature>
<evidence type="ECO:0000256" key="9">
    <source>
        <dbReference type="ARBA" id="ARBA00023069"/>
    </source>
</evidence>
<evidence type="ECO:0000256" key="10">
    <source>
        <dbReference type="ARBA" id="ARBA00023136"/>
    </source>
</evidence>
<keyword evidence="8" id="KW-0970">Cilium biogenesis/degradation</keyword>
<dbReference type="PANTHER" id="PTHR13667:SF5">
    <property type="entry name" value="WD REPEAT-CONTAINING AND PLANAR CELL POLARITY EFFECTOR PROTEIN FRITZ HOMOLOG"/>
    <property type="match status" value="1"/>
</dbReference>
<accession>A0ABN7AB65</accession>
<keyword evidence="11" id="KW-0206">Cytoskeleton</keyword>
<dbReference type="Pfam" id="PF11768">
    <property type="entry name" value="Frtz"/>
    <property type="match status" value="1"/>
</dbReference>
<dbReference type="SUPFAM" id="SSF69322">
    <property type="entry name" value="Tricorn protease domain 2"/>
    <property type="match status" value="1"/>
</dbReference>
<keyword evidence="12" id="KW-0966">Cell projection</keyword>
<dbReference type="PANTHER" id="PTHR13667">
    <property type="entry name" value="HOMOLOC-13"/>
    <property type="match status" value="1"/>
</dbReference>
<feature type="region of interest" description="Disordered" evidence="13">
    <location>
        <begin position="785"/>
        <end position="811"/>
    </location>
</feature>
<reference evidence="14 15" key="1">
    <citation type="submission" date="2023-09" db="EMBL/GenBank/DDBJ databases">
        <title>Nesidiocoris tenuis whole genome shotgun sequence.</title>
        <authorList>
            <person name="Shibata T."/>
            <person name="Shimoda M."/>
            <person name="Kobayashi T."/>
            <person name="Uehara T."/>
        </authorList>
    </citation>
    <scope>NUCLEOTIDE SEQUENCE [LARGE SCALE GENOMIC DNA]</scope>
    <source>
        <strain evidence="14 15">Japan</strain>
    </source>
</reference>
<evidence type="ECO:0000256" key="3">
    <source>
        <dbReference type="ARBA" id="ARBA00006059"/>
    </source>
</evidence>
<feature type="compositionally biased region" description="Polar residues" evidence="13">
    <location>
        <begin position="785"/>
        <end position="801"/>
    </location>
</feature>
<sequence>MFNFLCELHFWTKKDGIIVENSDFGAFVYHDRGDASGSNVSYSKSSGPCPILEGKKIYSEGRGVAFSLTNKRKKRLKDSLADLEDMLQELRVVCFEWSNSSTIRMVFENGHRTCIKISPQGDVENFVHDKFMVGKLASGSYLSDVAIRTQHAVFAFTDNLVTHVHIPRPSLETPTRKWSTSDVKLLNVRLAGPSGRRLDKTLSFTAAGDSLLVWWKATRDEVYPWSPQVHAQDRANVHIYSLNGAKFDLLCYYKTKFEPIQVMFSQIRPSTVYTLQQKVSDDGEVSLEWEVASLDCRTLRTNFILSLPLPTHVSALALSPKEDKLLATCIDGSLLVADSYGNITNKIRTNLIPSMALWHPDGALIVVANGKGQLQWFDSALAPVSCQLVSTSVLTSVLDVGSYFKYQPNLVGIHWNPRANNSPHEAFQDFLLFQFEKGPLVVLKVMRPLEKKLSPDTLIYQYLSSGAFSCALNLLHTIDWEVDSELAMSSLHSLMSFLLRKPLSLSTESAIEKSLGYFLNPIRPIPEEIITEVEDGVLDLARKFFHQLLRYQRFDKAFMLAIDLGKYDLFMDLYHYSKDTNNKAMAAAAWERADELACSSCEDGSGSSCDCSESHSSSDQSGPSDNESESTQDLQEKIVPPLEIRSPLESSRHRVCYSTILQQHNFRRNPPTNARTSAQDTPNPVGSASDLSSRTSNFVTQPRFVHDYFRQDSKGIYLPIALNDDTMFTGGNCVVHHPNVPSSRAPLQFLPDDKCSSLEYNDDGNYVLSSLSSDNHVTQSLKVANARRSNGHPSSNSNSDPRSTHAINPYPAFKPQNCHSIDFQGRSQPDGYSYSRNVSETQLRGVRTFEKLPKLLTGQGETCQAHSPMADGHVPSENGGPSSDTTDGKKQLTNSVPSHTLKLSEVADKSYGPIIAKAETEDGKIKVVHFGLV</sequence>
<feature type="region of interest" description="Disordered" evidence="13">
    <location>
        <begin position="667"/>
        <end position="694"/>
    </location>
</feature>
<dbReference type="Proteomes" id="UP001307889">
    <property type="component" value="Chromosome 1"/>
</dbReference>
<keyword evidence="10" id="KW-0472">Membrane</keyword>
<keyword evidence="5" id="KW-0963">Cytoplasm</keyword>
<evidence type="ECO:0000313" key="15">
    <source>
        <dbReference type="Proteomes" id="UP001307889"/>
    </source>
</evidence>
<keyword evidence="15" id="KW-1185">Reference proteome</keyword>
<keyword evidence="9" id="KW-0969">Cilium</keyword>
<evidence type="ECO:0000256" key="1">
    <source>
        <dbReference type="ARBA" id="ARBA00004236"/>
    </source>
</evidence>
<evidence type="ECO:0000256" key="4">
    <source>
        <dbReference type="ARBA" id="ARBA00022475"/>
    </source>
</evidence>
<keyword evidence="4" id="KW-1003">Cell membrane</keyword>
<feature type="region of interest" description="Disordered" evidence="13">
    <location>
        <begin position="609"/>
        <end position="644"/>
    </location>
</feature>
<comment type="similarity">
    <text evidence="3">Belongs to the WD repeat fritz family.</text>
</comment>
<evidence type="ECO:0000256" key="12">
    <source>
        <dbReference type="ARBA" id="ARBA00023273"/>
    </source>
</evidence>
<comment type="subcellular location">
    <subcellularLocation>
        <location evidence="1">Cell membrane</location>
    </subcellularLocation>
    <subcellularLocation>
        <location evidence="2">Cytoplasm</location>
        <location evidence="2">Cytoskeleton</location>
        <location evidence="2">Cilium axoneme</location>
    </subcellularLocation>
</comment>
<keyword evidence="7" id="KW-0677">Repeat</keyword>
<name>A0ABN7AB65_9HEMI</name>
<evidence type="ECO:0000256" key="11">
    <source>
        <dbReference type="ARBA" id="ARBA00023212"/>
    </source>
</evidence>
<evidence type="ECO:0000256" key="2">
    <source>
        <dbReference type="ARBA" id="ARBA00004430"/>
    </source>
</evidence>
<proteinExistence type="inferred from homology"/>
<organism evidence="14 15">
    <name type="scientific">Nesidiocoris tenuis</name>
    <dbReference type="NCBI Taxonomy" id="355587"/>
    <lineage>
        <taxon>Eukaryota</taxon>
        <taxon>Metazoa</taxon>
        <taxon>Ecdysozoa</taxon>
        <taxon>Arthropoda</taxon>
        <taxon>Hexapoda</taxon>
        <taxon>Insecta</taxon>
        <taxon>Pterygota</taxon>
        <taxon>Neoptera</taxon>
        <taxon>Paraneoptera</taxon>
        <taxon>Hemiptera</taxon>
        <taxon>Heteroptera</taxon>
        <taxon>Panheteroptera</taxon>
        <taxon>Cimicomorpha</taxon>
        <taxon>Miridae</taxon>
        <taxon>Dicyphina</taxon>
        <taxon>Nesidiocoris</taxon>
    </lineage>
</organism>